<dbReference type="HAMAP" id="MF_01930">
    <property type="entry name" value="PurN"/>
    <property type="match status" value="1"/>
</dbReference>
<evidence type="ECO:0000313" key="7">
    <source>
        <dbReference type="Proteomes" id="UP000619838"/>
    </source>
</evidence>
<comment type="pathway">
    <text evidence="1 4">Purine metabolism; IMP biosynthesis via de novo pathway; N(2)-formyl-N(1)-(5-phospho-D-ribosyl)glycinamide from N(1)-(5-phospho-D-ribosyl)glycinamide (10-formyl THF route): step 1/1.</text>
</comment>
<dbReference type="Proteomes" id="UP000619838">
    <property type="component" value="Unassembled WGS sequence"/>
</dbReference>
<evidence type="ECO:0000256" key="3">
    <source>
        <dbReference type="ARBA" id="ARBA00022755"/>
    </source>
</evidence>
<comment type="caution">
    <text evidence="4">Lacks conserved residue(s) required for the propagation of feature annotation.</text>
</comment>
<dbReference type="Gene3D" id="3.40.50.170">
    <property type="entry name" value="Formyl transferase, N-terminal domain"/>
    <property type="match status" value="1"/>
</dbReference>
<comment type="caution">
    <text evidence="6">The sequence shown here is derived from an EMBL/GenBank/DDBJ whole genome shotgun (WGS) entry which is preliminary data.</text>
</comment>
<organism evidence="6 7">
    <name type="scientific">Prosthecochloris ethylica</name>
    <dbReference type="NCBI Taxonomy" id="2743976"/>
    <lineage>
        <taxon>Bacteria</taxon>
        <taxon>Pseudomonadati</taxon>
        <taxon>Chlorobiota</taxon>
        <taxon>Chlorobiia</taxon>
        <taxon>Chlorobiales</taxon>
        <taxon>Chlorobiaceae</taxon>
        <taxon>Prosthecochloris</taxon>
    </lineage>
</organism>
<dbReference type="Pfam" id="PF00551">
    <property type="entry name" value="Formyl_trans_N"/>
    <property type="match status" value="1"/>
</dbReference>
<keyword evidence="2 4" id="KW-0808">Transferase</keyword>
<feature type="domain" description="Formyl transferase N-terminal" evidence="5">
    <location>
        <begin position="7"/>
        <end position="191"/>
    </location>
</feature>
<dbReference type="RefSeq" id="WP_175187642.1">
    <property type="nucleotide sequence ID" value="NZ_JABVZQ010000014.1"/>
</dbReference>
<accession>A0ABR9XUX3</accession>
<reference evidence="6 7" key="1">
    <citation type="journal article" date="2020" name="Microorganisms">
        <title>Simultaneous Genome Sequencing of Prosthecochloris ethylica and Desulfuromonas acetoxidans within a Syntrophic Mixture Reveals Unique Pili and Protein Interactions.</title>
        <authorList>
            <person name="Kyndt J.A."/>
            <person name="Van Beeumen J.J."/>
            <person name="Meyer T.E."/>
        </authorList>
    </citation>
    <scope>NUCLEOTIDE SEQUENCE [LARGE SCALE GENOMIC DNA]</scope>
    <source>
        <strain evidence="6 7">N3</strain>
    </source>
</reference>
<dbReference type="InterPro" id="IPR036477">
    <property type="entry name" value="Formyl_transf_N_sf"/>
</dbReference>
<dbReference type="InterPro" id="IPR004607">
    <property type="entry name" value="GART"/>
</dbReference>
<evidence type="ECO:0000256" key="4">
    <source>
        <dbReference type="HAMAP-Rule" id="MF_01930"/>
    </source>
</evidence>
<comment type="similarity">
    <text evidence="4">Belongs to the GART family.</text>
</comment>
<keyword evidence="7" id="KW-1185">Reference proteome</keyword>
<keyword evidence="3 4" id="KW-0658">Purine biosynthesis</keyword>
<dbReference type="NCBIfam" id="TIGR00639">
    <property type="entry name" value="PurN"/>
    <property type="match status" value="1"/>
</dbReference>
<dbReference type="CDD" id="cd08645">
    <property type="entry name" value="FMT_core_GART"/>
    <property type="match status" value="1"/>
</dbReference>
<sequence>MANHKTKLAVFCSGTGTNFQAIYHAINERDLPAEFSLCLSNRSECGAMTFAAAKGIPTVHLSEKQYDTHEEFASAMLKALGEHDVEYILLAGYLRKVPEAVVEAYNLKILNIHPALLPKFGGKGMYGISVHQAVLEAGEKETGATVHYVDTEYDKGPILLQRTVPVKKGDTPESLAARVLECEHQVYPDALEKLLTGTNR</sequence>
<dbReference type="EC" id="2.1.2.2" evidence="4"/>
<feature type="active site" description="Proton donor" evidence="4">
    <location>
        <position position="113"/>
    </location>
</feature>
<dbReference type="InterPro" id="IPR002376">
    <property type="entry name" value="Formyl_transf_N"/>
</dbReference>
<evidence type="ECO:0000256" key="1">
    <source>
        <dbReference type="ARBA" id="ARBA00005054"/>
    </source>
</evidence>
<dbReference type="EMBL" id="JADGII010000039">
    <property type="protein sequence ID" value="MBF0637673.1"/>
    <property type="molecule type" value="Genomic_DNA"/>
</dbReference>
<dbReference type="SUPFAM" id="SSF53328">
    <property type="entry name" value="Formyltransferase"/>
    <property type="match status" value="1"/>
</dbReference>
<feature type="binding site" evidence="4">
    <location>
        <begin position="16"/>
        <end position="18"/>
    </location>
    <ligand>
        <name>N(1)-(5-phospho-beta-D-ribosyl)glycinamide</name>
        <dbReference type="ChEBI" id="CHEBI:143788"/>
    </ligand>
</feature>
<evidence type="ECO:0000256" key="2">
    <source>
        <dbReference type="ARBA" id="ARBA00022679"/>
    </source>
</evidence>
<feature type="binding site" evidence="4">
    <location>
        <position position="111"/>
    </location>
    <ligand>
        <name>(6R)-10-formyltetrahydrofolate</name>
        <dbReference type="ChEBI" id="CHEBI:195366"/>
    </ligand>
</feature>
<comment type="catalytic activity">
    <reaction evidence="4">
        <text>N(1)-(5-phospho-beta-D-ribosyl)glycinamide + (6R)-10-formyltetrahydrofolate = N(2)-formyl-N(1)-(5-phospho-beta-D-ribosyl)glycinamide + (6S)-5,6,7,8-tetrahydrofolate + H(+)</text>
        <dbReference type="Rhea" id="RHEA:15053"/>
        <dbReference type="ChEBI" id="CHEBI:15378"/>
        <dbReference type="ChEBI" id="CHEBI:57453"/>
        <dbReference type="ChEBI" id="CHEBI:143788"/>
        <dbReference type="ChEBI" id="CHEBI:147286"/>
        <dbReference type="ChEBI" id="CHEBI:195366"/>
        <dbReference type="EC" id="2.1.2.2"/>
    </reaction>
</comment>
<evidence type="ECO:0000259" key="5">
    <source>
        <dbReference type="Pfam" id="PF00551"/>
    </source>
</evidence>
<protein>
    <recommendedName>
        <fullName evidence="4">Phosphoribosylglycinamide formyltransferase</fullName>
        <ecNumber evidence="4">2.1.2.2</ecNumber>
    </recommendedName>
    <alternativeName>
        <fullName evidence="4">5'-phosphoribosylglycinamide transformylase</fullName>
    </alternativeName>
    <alternativeName>
        <fullName evidence="4">GAR transformylase</fullName>
        <shortName evidence="4">GART</shortName>
    </alternativeName>
</protein>
<dbReference type="GO" id="GO:0004644">
    <property type="term" value="F:phosphoribosylglycinamide formyltransferase activity"/>
    <property type="evidence" value="ECO:0007669"/>
    <property type="project" value="UniProtKB-EC"/>
</dbReference>
<name>A0ABR9XUX3_9CHLB</name>
<comment type="function">
    <text evidence="4">Catalyzes the transfer of a formyl group from 10-formyltetrahydrofolate to 5-phospho-ribosyl-glycinamide (GAR), producing 5-phospho-ribosyl-N-formylglycinamide (FGAR) and tetrahydrofolate.</text>
</comment>
<gene>
    <name evidence="4" type="primary">purN</name>
    <name evidence="6" type="ORF">INT08_10895</name>
</gene>
<dbReference type="PANTHER" id="PTHR43369">
    <property type="entry name" value="PHOSPHORIBOSYLGLYCINAMIDE FORMYLTRANSFERASE"/>
    <property type="match status" value="1"/>
</dbReference>
<evidence type="ECO:0000313" key="6">
    <source>
        <dbReference type="EMBL" id="MBF0637673.1"/>
    </source>
</evidence>
<dbReference type="PANTHER" id="PTHR43369:SF2">
    <property type="entry name" value="PHOSPHORIBOSYLGLYCINAMIDE FORMYLTRANSFERASE"/>
    <property type="match status" value="1"/>
</dbReference>
<feature type="site" description="Raises pKa of active site His" evidence="4">
    <location>
        <position position="154"/>
    </location>
</feature>
<proteinExistence type="inferred from homology"/>